<organism evidence="9 10">
    <name type="scientific">Cylindrotheca closterium</name>
    <dbReference type="NCBI Taxonomy" id="2856"/>
    <lineage>
        <taxon>Eukaryota</taxon>
        <taxon>Sar</taxon>
        <taxon>Stramenopiles</taxon>
        <taxon>Ochrophyta</taxon>
        <taxon>Bacillariophyta</taxon>
        <taxon>Bacillariophyceae</taxon>
        <taxon>Bacillariophycidae</taxon>
        <taxon>Bacillariales</taxon>
        <taxon>Bacillariaceae</taxon>
        <taxon>Cylindrotheca</taxon>
    </lineage>
</organism>
<evidence type="ECO:0000256" key="1">
    <source>
        <dbReference type="ARBA" id="ARBA00001198"/>
    </source>
</evidence>
<dbReference type="GO" id="GO:0005634">
    <property type="term" value="C:nucleus"/>
    <property type="evidence" value="ECO:0007669"/>
    <property type="project" value="UniProtKB-SubCell"/>
</dbReference>
<comment type="subcellular location">
    <subcellularLocation>
        <location evidence="8">Cytoplasm</location>
    </subcellularLocation>
    <subcellularLocation>
        <location evidence="8">Nucleus</location>
    </subcellularLocation>
</comment>
<dbReference type="Proteomes" id="UP001295423">
    <property type="component" value="Unassembled WGS sequence"/>
</dbReference>
<reference evidence="9" key="1">
    <citation type="submission" date="2023-08" db="EMBL/GenBank/DDBJ databases">
        <authorList>
            <person name="Audoor S."/>
            <person name="Bilcke G."/>
        </authorList>
    </citation>
    <scope>NUCLEOTIDE SEQUENCE</scope>
</reference>
<accession>A0AAD2G9G5</accession>
<evidence type="ECO:0000256" key="2">
    <source>
        <dbReference type="ARBA" id="ARBA00022490"/>
    </source>
</evidence>
<dbReference type="InterPro" id="IPR000243">
    <property type="entry name" value="Pept_T1A_subB"/>
</dbReference>
<dbReference type="PROSITE" id="PS51476">
    <property type="entry name" value="PROTEASOME_BETA_2"/>
    <property type="match status" value="1"/>
</dbReference>
<dbReference type="AlphaFoldDB" id="A0AAD2G9G5"/>
<protein>
    <recommendedName>
        <fullName evidence="8">Proteasome subunit beta</fullName>
    </recommendedName>
</protein>
<keyword evidence="5" id="KW-0378">Hydrolase</keyword>
<dbReference type="PROSITE" id="PS00854">
    <property type="entry name" value="PROTEASOME_BETA_1"/>
    <property type="match status" value="1"/>
</dbReference>
<evidence type="ECO:0000256" key="8">
    <source>
        <dbReference type="RuleBase" id="RU004203"/>
    </source>
</evidence>
<comment type="similarity">
    <text evidence="8">Belongs to the peptidase T1B family.</text>
</comment>
<evidence type="ECO:0000256" key="5">
    <source>
        <dbReference type="ARBA" id="ARBA00022801"/>
    </source>
</evidence>
<dbReference type="EMBL" id="CAKOGP040002264">
    <property type="protein sequence ID" value="CAJ1966201.1"/>
    <property type="molecule type" value="Genomic_DNA"/>
</dbReference>
<dbReference type="InterPro" id="IPR016050">
    <property type="entry name" value="Proteasome_bsu_CS"/>
</dbReference>
<gene>
    <name evidence="9" type="ORF">CYCCA115_LOCUS21784</name>
</gene>
<dbReference type="InterPro" id="IPR023333">
    <property type="entry name" value="Proteasome_suB-type"/>
</dbReference>
<dbReference type="PRINTS" id="PR00141">
    <property type="entry name" value="PROTEASOME"/>
</dbReference>
<evidence type="ECO:0000256" key="3">
    <source>
        <dbReference type="ARBA" id="ARBA00022670"/>
    </source>
</evidence>
<sequence length="215" mass="22882">MSQKNREGEVLTGTTILALPFEGGVVVCADSRTSTGTYVANRVSDKLVQLSDYIYCCRSGSAADTQALTDYVHYYLSQWSLDTGRIPTVKTAAHLMRRLIYQNKDQLQAGVIVAGWDPVHGGSVYTITLGGSCLELPFATGGSGSIFIAGLLDAEFSNGMDMAEARNLAKKACSHAMCRDGSSGGVIRTVVISADGVDRDYTPGNDLPFGPVAVW</sequence>
<evidence type="ECO:0000256" key="7">
    <source>
        <dbReference type="PIRSR" id="PIRSR600243-1"/>
    </source>
</evidence>
<comment type="function">
    <text evidence="8">Component of the proteasome, a multicatalytic proteinase complex which is characterized by its ability to cleave peptides with Arg, Phe, Tyr, Leu, and Glu adjacent to the leaving group at neutral or slightly basic pH. The proteasome has an ATP-dependent proteolytic activity.</text>
</comment>
<evidence type="ECO:0000313" key="10">
    <source>
        <dbReference type="Proteomes" id="UP001295423"/>
    </source>
</evidence>
<dbReference type="Gene3D" id="3.60.20.10">
    <property type="entry name" value="Glutamine Phosphoribosylpyrophosphate, subunit 1, domain 1"/>
    <property type="match status" value="1"/>
</dbReference>
<dbReference type="CDD" id="cd03762">
    <property type="entry name" value="proteasome_beta_type_6"/>
    <property type="match status" value="1"/>
</dbReference>
<dbReference type="GO" id="GO:0019774">
    <property type="term" value="C:proteasome core complex, beta-subunit complex"/>
    <property type="evidence" value="ECO:0007669"/>
    <property type="project" value="UniProtKB-ARBA"/>
</dbReference>
<keyword evidence="6 8" id="KW-0647">Proteasome</keyword>
<comment type="caution">
    <text evidence="9">The sequence shown here is derived from an EMBL/GenBank/DDBJ whole genome shotgun (WGS) entry which is preliminary data.</text>
</comment>
<keyword evidence="10" id="KW-1185">Reference proteome</keyword>
<comment type="catalytic activity">
    <reaction evidence="1">
        <text>Cleavage of peptide bonds with very broad specificity.</text>
        <dbReference type="EC" id="3.4.25.1"/>
    </reaction>
</comment>
<dbReference type="InterPro" id="IPR029055">
    <property type="entry name" value="Ntn_hydrolases_N"/>
</dbReference>
<dbReference type="InterPro" id="IPR001353">
    <property type="entry name" value="Proteasome_sua/b"/>
</dbReference>
<dbReference type="GO" id="GO:0051603">
    <property type="term" value="P:proteolysis involved in protein catabolic process"/>
    <property type="evidence" value="ECO:0007669"/>
    <property type="project" value="InterPro"/>
</dbReference>
<dbReference type="PANTHER" id="PTHR32194:SF0">
    <property type="entry name" value="ATP-DEPENDENT PROTEASE SUBUNIT HSLV"/>
    <property type="match status" value="1"/>
</dbReference>
<evidence type="ECO:0000256" key="6">
    <source>
        <dbReference type="ARBA" id="ARBA00022942"/>
    </source>
</evidence>
<evidence type="ECO:0000256" key="4">
    <source>
        <dbReference type="ARBA" id="ARBA00022698"/>
    </source>
</evidence>
<dbReference type="SUPFAM" id="SSF56235">
    <property type="entry name" value="N-terminal nucleophile aminohydrolases (Ntn hydrolases)"/>
    <property type="match status" value="1"/>
</dbReference>
<feature type="active site" description="Nucleophile" evidence="7">
    <location>
        <position position="14"/>
    </location>
</feature>
<keyword evidence="8" id="KW-0539">Nucleus</keyword>
<keyword evidence="3" id="KW-0645">Protease</keyword>
<proteinExistence type="inferred from homology"/>
<dbReference type="Pfam" id="PF00227">
    <property type="entry name" value="Proteasome"/>
    <property type="match status" value="1"/>
</dbReference>
<name>A0AAD2G9G5_9STRA</name>
<keyword evidence="2 8" id="KW-0963">Cytoplasm</keyword>
<keyword evidence="4" id="KW-0888">Threonine protease</keyword>
<dbReference type="GO" id="GO:0004298">
    <property type="term" value="F:threonine-type endopeptidase activity"/>
    <property type="evidence" value="ECO:0007669"/>
    <property type="project" value="UniProtKB-KW"/>
</dbReference>
<comment type="subunit">
    <text evidence="8">Component of the proteasome complex.</text>
</comment>
<dbReference type="GO" id="GO:0005737">
    <property type="term" value="C:cytoplasm"/>
    <property type="evidence" value="ECO:0007669"/>
    <property type="project" value="UniProtKB-SubCell"/>
</dbReference>
<evidence type="ECO:0000313" key="9">
    <source>
        <dbReference type="EMBL" id="CAJ1966201.1"/>
    </source>
</evidence>
<dbReference type="PANTHER" id="PTHR32194">
    <property type="entry name" value="METALLOPROTEASE TLDD"/>
    <property type="match status" value="1"/>
</dbReference>